<dbReference type="RefSeq" id="XP_012677150.1">
    <property type="nucleotide sequence ID" value="XM_012821696.3"/>
</dbReference>
<evidence type="ECO:0000256" key="1">
    <source>
        <dbReference type="ARBA" id="ARBA00006721"/>
    </source>
</evidence>
<evidence type="ECO:0000256" key="3">
    <source>
        <dbReference type="ARBA" id="ARBA00022824"/>
    </source>
</evidence>
<keyword evidence="2 6" id="KW-0732">Signal</keyword>
<feature type="domain" description="Glycosyl transferase family 25" evidence="7">
    <location>
        <begin position="332"/>
        <end position="515"/>
    </location>
</feature>
<dbReference type="CTD" id="100003546"/>
<dbReference type="PANTHER" id="PTHR10730:SF8">
    <property type="entry name" value="PROCOLLAGEN GALACTOSYLTRANSFERASE 2"/>
    <property type="match status" value="1"/>
</dbReference>
<feature type="signal peptide" evidence="6">
    <location>
        <begin position="1"/>
        <end position="18"/>
    </location>
</feature>
<evidence type="ECO:0000256" key="2">
    <source>
        <dbReference type="ARBA" id="ARBA00022729"/>
    </source>
</evidence>
<evidence type="ECO:0000313" key="8">
    <source>
        <dbReference type="Proteomes" id="UP000515152"/>
    </source>
</evidence>
<dbReference type="Pfam" id="PF01755">
    <property type="entry name" value="Glyco_transf_25"/>
    <property type="match status" value="1"/>
</dbReference>
<gene>
    <name evidence="9" type="primary">colgalt2b</name>
</gene>
<evidence type="ECO:0000259" key="7">
    <source>
        <dbReference type="Pfam" id="PF01755"/>
    </source>
</evidence>
<accession>A0A6P8G4X6</accession>
<dbReference type="Gene3D" id="3.90.550.10">
    <property type="entry name" value="Spore Coat Polysaccharide Biosynthesis Protein SpsA, Chain A"/>
    <property type="match status" value="1"/>
</dbReference>
<feature type="chain" id="PRO_5043848503" evidence="6">
    <location>
        <begin position="19"/>
        <end position="612"/>
    </location>
</feature>
<dbReference type="Proteomes" id="UP000515152">
    <property type="component" value="Chromosome 10"/>
</dbReference>
<organism evidence="8 9">
    <name type="scientific">Clupea harengus</name>
    <name type="common">Atlantic herring</name>
    <dbReference type="NCBI Taxonomy" id="7950"/>
    <lineage>
        <taxon>Eukaryota</taxon>
        <taxon>Metazoa</taxon>
        <taxon>Chordata</taxon>
        <taxon>Craniata</taxon>
        <taxon>Vertebrata</taxon>
        <taxon>Euteleostomi</taxon>
        <taxon>Actinopterygii</taxon>
        <taxon>Neopterygii</taxon>
        <taxon>Teleostei</taxon>
        <taxon>Clupei</taxon>
        <taxon>Clupeiformes</taxon>
        <taxon>Clupeoidei</taxon>
        <taxon>Clupeidae</taxon>
        <taxon>Clupea</taxon>
    </lineage>
</organism>
<dbReference type="SUPFAM" id="SSF53448">
    <property type="entry name" value="Nucleotide-diphospho-sugar transferases"/>
    <property type="match status" value="1"/>
</dbReference>
<keyword evidence="9" id="KW-0808">Transferase</keyword>
<evidence type="ECO:0000256" key="6">
    <source>
        <dbReference type="SAM" id="SignalP"/>
    </source>
</evidence>
<dbReference type="OrthoDB" id="47375at2759"/>
<sequence length="612" mass="70471">MPAVGAVGVGFLVMLAAAVLPACRSELVTLAEERVRPESSFMKPKVMIAILARNAAHSLPYYLGCIDRLDYPKDRIAIWAATDHSIDNTTAMLREWLKEVQSQYHYVEWRPMEEPRSYTDEWGPKHWPPSRFNHVMKLRQAALKAAREQWSDYILFSDSDNLLTNPRLLDLMMAENHTLVAPMLDSNTLYSNFWCGMTPQGYYKRTPDYHPIREWKRLGCFAVPMVHSTFLLDLRRGASRELAFYPPDPDYSWAFDDVMVFAFSARQAGIQMYICNRQHYGFLPLPLKPQQSVDDEKESFSHTLTEAMIDHNGSPSENLFKRGQSQDKMGFDEIFLINLKRRLDRRQRMLSTLSVLGLEATLIDAVDGKALNTSQLQALGIEMLPDYKDPYSGRVLTRGEIGCFLSHHATWIQMMERGLQKILVLEDDVRFQPKFKRRMMDIMDDLERAQLEWDLIYVGRKRMQVQQPEVPVEGVENLVEADYSYWTLGYALSERGAKKLLGAQPFGKMLPVDEFLPVMFNKHPNAKYMSHFERRDLRAFSVEPLLLYPTHYTGEPGYLSDTETSTIWDDEAVPTDWDRQYSGKKAQKAHMQPSVSGDTPPPSAHASTRDEL</sequence>
<dbReference type="FunFam" id="3.90.550.10:FF:000048">
    <property type="entry name" value="Glycosyltransferase 25 family member 1"/>
    <property type="match status" value="1"/>
</dbReference>
<keyword evidence="3" id="KW-0256">Endoplasmic reticulum</keyword>
<dbReference type="InterPro" id="IPR002654">
    <property type="entry name" value="Glyco_trans_25"/>
</dbReference>
<name>A0A6P8G4X6_CLUHA</name>
<evidence type="ECO:0000256" key="5">
    <source>
        <dbReference type="SAM" id="MobiDB-lite"/>
    </source>
</evidence>
<dbReference type="InterPro" id="IPR029044">
    <property type="entry name" value="Nucleotide-diphossugar_trans"/>
</dbReference>
<proteinExistence type="inferred from homology"/>
<dbReference type="CDD" id="cd06532">
    <property type="entry name" value="Glyco_transf_25"/>
    <property type="match status" value="1"/>
</dbReference>
<evidence type="ECO:0000256" key="4">
    <source>
        <dbReference type="ARBA" id="ARBA00023180"/>
    </source>
</evidence>
<evidence type="ECO:0000313" key="9">
    <source>
        <dbReference type="RefSeq" id="XP_012677150.1"/>
    </source>
</evidence>
<protein>
    <submittedName>
        <fullName evidence="9">Procollagen galactosyltransferase 2</fullName>
    </submittedName>
</protein>
<dbReference type="GO" id="GO:0050211">
    <property type="term" value="F:procollagen galactosyltransferase activity"/>
    <property type="evidence" value="ECO:0007669"/>
    <property type="project" value="TreeGrafter"/>
</dbReference>
<keyword evidence="8" id="KW-1185">Reference proteome</keyword>
<feature type="region of interest" description="Disordered" evidence="5">
    <location>
        <begin position="578"/>
        <end position="612"/>
    </location>
</feature>
<dbReference type="KEGG" id="char:105895122"/>
<dbReference type="GeneID" id="105895122"/>
<keyword evidence="9" id="KW-0328">Glycosyltransferase</keyword>
<dbReference type="InterPro" id="IPR050757">
    <property type="entry name" value="Collagen_mod_GT25"/>
</dbReference>
<reference evidence="9" key="1">
    <citation type="submission" date="2025-08" db="UniProtKB">
        <authorList>
            <consortium name="RefSeq"/>
        </authorList>
    </citation>
    <scope>IDENTIFICATION</scope>
</reference>
<dbReference type="CDD" id="cd00761">
    <property type="entry name" value="Glyco_tranf_GTA_type"/>
    <property type="match status" value="1"/>
</dbReference>
<dbReference type="AlphaFoldDB" id="A0A6P8G4X6"/>
<comment type="similarity">
    <text evidence="1">Belongs to the glycosyltransferase 25 family.</text>
</comment>
<keyword evidence="4" id="KW-0325">Glycoprotein</keyword>
<dbReference type="PANTHER" id="PTHR10730">
    <property type="entry name" value="PROCOLLAGEN-LYSINE,2-OXOGLUTARATE 5-DIOXYGENASE/GLYCOSYLTRANSFERASE 25 FAMILY MEMBER"/>
    <property type="match status" value="1"/>
</dbReference>